<dbReference type="InterPro" id="IPR016166">
    <property type="entry name" value="FAD-bd_PCMH"/>
</dbReference>
<dbReference type="Pfam" id="PF01565">
    <property type="entry name" value="FAD_binding_4"/>
    <property type="match status" value="1"/>
</dbReference>
<dbReference type="Gene3D" id="3.30.43.10">
    <property type="entry name" value="Uridine Diphospho-n-acetylenolpyruvylglucosamine Reductase, domain 2"/>
    <property type="match status" value="1"/>
</dbReference>
<dbReference type="SUPFAM" id="SSF55103">
    <property type="entry name" value="FAD-linked oxidases, C-terminal domain"/>
    <property type="match status" value="1"/>
</dbReference>
<gene>
    <name evidence="7" type="ORF">F5972_36345</name>
</gene>
<comment type="cofactor">
    <cofactor evidence="1">
        <name>FAD</name>
        <dbReference type="ChEBI" id="CHEBI:57692"/>
    </cofactor>
</comment>
<accession>A0A5J5JQS0</accession>
<keyword evidence="8" id="KW-1185">Reference proteome</keyword>
<comment type="caution">
    <text evidence="7">The sequence shown here is derived from an EMBL/GenBank/DDBJ whole genome shotgun (WGS) entry which is preliminary data.</text>
</comment>
<evidence type="ECO:0000256" key="2">
    <source>
        <dbReference type="ARBA" id="ARBA00005466"/>
    </source>
</evidence>
<dbReference type="Gene3D" id="3.30.465.10">
    <property type="match status" value="1"/>
</dbReference>
<dbReference type="GO" id="GO:0016491">
    <property type="term" value="F:oxidoreductase activity"/>
    <property type="evidence" value="ECO:0007669"/>
    <property type="project" value="UniProtKB-KW"/>
</dbReference>
<dbReference type="InterPro" id="IPR016169">
    <property type="entry name" value="FAD-bd_PCMH_sub2"/>
</dbReference>
<evidence type="ECO:0000256" key="3">
    <source>
        <dbReference type="ARBA" id="ARBA00022630"/>
    </source>
</evidence>
<dbReference type="RefSeq" id="WP_150940630.1">
    <property type="nucleotide sequence ID" value="NZ_VYTZ01000027.1"/>
</dbReference>
<evidence type="ECO:0000313" key="8">
    <source>
        <dbReference type="Proteomes" id="UP000327011"/>
    </source>
</evidence>
<reference evidence="7 8" key="1">
    <citation type="submission" date="2019-09" db="EMBL/GenBank/DDBJ databases">
        <title>Screening of Novel Bioactive Compounds from Soil-Associated.</title>
        <authorList>
            <person name="Gong X."/>
        </authorList>
    </citation>
    <scope>NUCLEOTIDE SEQUENCE [LARGE SCALE GENOMIC DNA]</scope>
    <source>
        <strain evidence="7 8">Gxj-6</strain>
    </source>
</reference>
<dbReference type="InterPro" id="IPR050416">
    <property type="entry name" value="FAD-linked_Oxidoreductase"/>
</dbReference>
<evidence type="ECO:0000259" key="6">
    <source>
        <dbReference type="PROSITE" id="PS51387"/>
    </source>
</evidence>
<dbReference type="SUPFAM" id="SSF56176">
    <property type="entry name" value="FAD-binding/transporter-associated domain-like"/>
    <property type="match status" value="1"/>
</dbReference>
<keyword evidence="3" id="KW-0285">Flavoprotein</keyword>
<evidence type="ECO:0000256" key="1">
    <source>
        <dbReference type="ARBA" id="ARBA00001974"/>
    </source>
</evidence>
<dbReference type="PROSITE" id="PS00862">
    <property type="entry name" value="OX2_COVAL_FAD"/>
    <property type="match status" value="1"/>
</dbReference>
<dbReference type="PANTHER" id="PTHR42973">
    <property type="entry name" value="BINDING OXIDOREDUCTASE, PUTATIVE (AFU_ORTHOLOGUE AFUA_1G17690)-RELATED"/>
    <property type="match status" value="1"/>
</dbReference>
<feature type="domain" description="FAD-binding PCMH-type" evidence="6">
    <location>
        <begin position="30"/>
        <end position="201"/>
    </location>
</feature>
<dbReference type="InterPro" id="IPR016167">
    <property type="entry name" value="FAD-bd_PCMH_sub1"/>
</dbReference>
<dbReference type="PROSITE" id="PS51387">
    <property type="entry name" value="FAD_PCMH"/>
    <property type="match status" value="1"/>
</dbReference>
<name>A0A5J5JQS0_9ACTN</name>
<evidence type="ECO:0000256" key="4">
    <source>
        <dbReference type="ARBA" id="ARBA00022827"/>
    </source>
</evidence>
<dbReference type="EMBL" id="VYTZ01000027">
    <property type="protein sequence ID" value="KAA9373197.1"/>
    <property type="molecule type" value="Genomic_DNA"/>
</dbReference>
<dbReference type="InterPro" id="IPR006094">
    <property type="entry name" value="Oxid_FAD_bind_N"/>
</dbReference>
<dbReference type="InterPro" id="IPR036318">
    <property type="entry name" value="FAD-bd_PCMH-like_sf"/>
</dbReference>
<sequence>MTLAYAPSLTGEIVRPGDEAYETLCRTSGGTGSPAYIVRCRAAEEVAQAVRFAAEEGLTLSVRSGGHHGAGFATNDGGVVIDLAPINGVEVFGGLDDIVRIGAGARWGEVARALAPYGLAVSSGDTAAVGVGGLMLGGGIGWMVRKHGLALDHLVAAEVVTADGRIVRASATEHPDLFWAIRGGGGNFGVVTTFEVAATREREVTFARVVYPASQAARVLRGWRDVMRVAGDELTSTAHLSPASGDDVPPTVVITACQAGGDHDAVEPLTRLGDALSVDVEIKPYADLLVETPPGPRPAWHAVLHNRFARSCTDELIDTLVSRAGDIPMTVVELRALGGAMGRVPAGATAFAHRDADVLLTTVVLGGQAERAPVREKLEALWRGLAPHTGGAYGNFLSEPSKDDVAAVYPAGTYDRLTAVKRLYDPANLFDQNINVGPEGSR</sequence>
<comment type="similarity">
    <text evidence="2">Belongs to the oxygen-dependent FAD-linked oxidoreductase family.</text>
</comment>
<dbReference type="PANTHER" id="PTHR42973:SF39">
    <property type="entry name" value="FAD-BINDING PCMH-TYPE DOMAIN-CONTAINING PROTEIN"/>
    <property type="match status" value="1"/>
</dbReference>
<dbReference type="AlphaFoldDB" id="A0A5J5JQS0"/>
<organism evidence="7 8">
    <name type="scientific">Microbispora cellulosiformans</name>
    <dbReference type="NCBI Taxonomy" id="2614688"/>
    <lineage>
        <taxon>Bacteria</taxon>
        <taxon>Bacillati</taxon>
        <taxon>Actinomycetota</taxon>
        <taxon>Actinomycetes</taxon>
        <taxon>Streptosporangiales</taxon>
        <taxon>Streptosporangiaceae</taxon>
        <taxon>Microbispora</taxon>
    </lineage>
</organism>
<protein>
    <submittedName>
        <fullName evidence="7">FAD-binding oxidoreductase</fullName>
    </submittedName>
</protein>
<evidence type="ECO:0000256" key="5">
    <source>
        <dbReference type="ARBA" id="ARBA00023002"/>
    </source>
</evidence>
<dbReference type="Proteomes" id="UP000327011">
    <property type="component" value="Unassembled WGS sequence"/>
</dbReference>
<dbReference type="InterPro" id="IPR012951">
    <property type="entry name" value="BBE"/>
</dbReference>
<dbReference type="Pfam" id="PF08031">
    <property type="entry name" value="BBE"/>
    <property type="match status" value="1"/>
</dbReference>
<dbReference type="Gene3D" id="3.40.462.20">
    <property type="match status" value="1"/>
</dbReference>
<evidence type="ECO:0000313" key="7">
    <source>
        <dbReference type="EMBL" id="KAA9373197.1"/>
    </source>
</evidence>
<dbReference type="GO" id="GO:0071949">
    <property type="term" value="F:FAD binding"/>
    <property type="evidence" value="ECO:0007669"/>
    <property type="project" value="InterPro"/>
</dbReference>
<keyword evidence="5" id="KW-0560">Oxidoreductase</keyword>
<keyword evidence="4" id="KW-0274">FAD</keyword>
<proteinExistence type="inferred from homology"/>
<dbReference type="InterPro" id="IPR006093">
    <property type="entry name" value="Oxy_OxRdtase_FAD_BS"/>
</dbReference>
<dbReference type="InterPro" id="IPR016164">
    <property type="entry name" value="FAD-linked_Oxase-like_C"/>
</dbReference>